<dbReference type="Proteomes" id="UP000011014">
    <property type="component" value="Unassembled WGS sequence"/>
</dbReference>
<reference evidence="1" key="1">
    <citation type="journal article" date="2010" name="Science">
        <title>Plasticity of animal genome architecture unmasked by rapid evolution of a pelagic tunicate.</title>
        <authorList>
            <person name="Denoeud F."/>
            <person name="Henriet S."/>
            <person name="Mungpakdee S."/>
            <person name="Aury J.M."/>
            <person name="Da Silva C."/>
            <person name="Brinkmann H."/>
            <person name="Mikhaleva J."/>
            <person name="Olsen L.C."/>
            <person name="Jubin C."/>
            <person name="Canestro C."/>
            <person name="Bouquet J.M."/>
            <person name="Danks G."/>
            <person name="Poulain J."/>
            <person name="Campsteijn C."/>
            <person name="Adamski M."/>
            <person name="Cross I."/>
            <person name="Yadetie F."/>
            <person name="Muffato M."/>
            <person name="Louis A."/>
            <person name="Butcher S."/>
            <person name="Tsagkogeorga G."/>
            <person name="Konrad A."/>
            <person name="Singh S."/>
            <person name="Jensen M.F."/>
            <person name="Cong E.H."/>
            <person name="Eikeseth-Otteraa H."/>
            <person name="Noel B."/>
            <person name="Anthouard V."/>
            <person name="Porcel B.M."/>
            <person name="Kachouri-Lafond R."/>
            <person name="Nishino A."/>
            <person name="Ugolini M."/>
            <person name="Chourrout P."/>
            <person name="Nishida H."/>
            <person name="Aasland R."/>
            <person name="Huzurbazar S."/>
            <person name="Westhof E."/>
            <person name="Delsuc F."/>
            <person name="Lehrach H."/>
            <person name="Reinhardt R."/>
            <person name="Weissenbach J."/>
            <person name="Roy S.W."/>
            <person name="Artiguenave F."/>
            <person name="Postlethwait J.H."/>
            <person name="Manak J.R."/>
            <person name="Thompson E.M."/>
            <person name="Jaillon O."/>
            <person name="Du Pasquier L."/>
            <person name="Boudinot P."/>
            <person name="Liberles D.A."/>
            <person name="Volff J.N."/>
            <person name="Philippe H."/>
            <person name="Lenhard B."/>
            <person name="Roest Crollius H."/>
            <person name="Wincker P."/>
            <person name="Chourrout D."/>
        </authorList>
    </citation>
    <scope>NUCLEOTIDE SEQUENCE [LARGE SCALE GENOMIC DNA]</scope>
</reference>
<dbReference type="EMBL" id="FN654636">
    <property type="protein sequence ID" value="CBY35493.1"/>
    <property type="molecule type" value="Genomic_DNA"/>
</dbReference>
<evidence type="ECO:0000313" key="1">
    <source>
        <dbReference type="EMBL" id="CBY35493.1"/>
    </source>
</evidence>
<organism evidence="1">
    <name type="scientific">Oikopleura dioica</name>
    <name type="common">Tunicate</name>
    <dbReference type="NCBI Taxonomy" id="34765"/>
    <lineage>
        <taxon>Eukaryota</taxon>
        <taxon>Metazoa</taxon>
        <taxon>Chordata</taxon>
        <taxon>Tunicata</taxon>
        <taxon>Appendicularia</taxon>
        <taxon>Copelata</taxon>
        <taxon>Oikopleuridae</taxon>
        <taxon>Oikopleura</taxon>
    </lineage>
</organism>
<proteinExistence type="predicted"/>
<sequence>MLVYVGCPKFLSSRQEDELVSRRCQKRIKNLQICPLHARCVAFSLSSNSTAARPQAASIPRRMRR</sequence>
<gene>
    <name evidence="1" type="ORF">GSOID_T00027307001</name>
</gene>
<name>E4YJ32_OIKDI</name>
<protein>
    <submittedName>
        <fullName evidence="1">Uncharacterized protein</fullName>
    </submittedName>
</protein>
<accession>E4YJ32</accession>
<dbReference type="AlphaFoldDB" id="E4YJ32"/>